<evidence type="ECO:0000313" key="3">
    <source>
        <dbReference type="Proteomes" id="UP000016088"/>
    </source>
</evidence>
<dbReference type="InterPro" id="IPR027915">
    <property type="entry name" value="DUF4452"/>
</dbReference>
<protein>
    <submittedName>
        <fullName evidence="2">Fungal protein</fullName>
    </submittedName>
</protein>
<dbReference type="EMBL" id="KE503208">
    <property type="protein sequence ID" value="EPX70692.1"/>
    <property type="molecule type" value="Genomic_DNA"/>
</dbReference>
<dbReference type="OrthoDB" id="5345317at2759"/>
<accession>S9PRT9</accession>
<dbReference type="AlphaFoldDB" id="S9PRT9"/>
<keyword evidence="3" id="KW-1185">Reference proteome</keyword>
<name>S9PRT9_SCHOY</name>
<dbReference type="OMA" id="YAGMQYA"/>
<dbReference type="HOGENOM" id="CLU_1816927_0_0_1"/>
<dbReference type="Pfam" id="PF14618">
    <property type="entry name" value="DUF4452"/>
    <property type="match status" value="1"/>
</dbReference>
<evidence type="ECO:0000256" key="1">
    <source>
        <dbReference type="SAM" id="MobiDB-lite"/>
    </source>
</evidence>
<feature type="region of interest" description="Disordered" evidence="1">
    <location>
        <begin position="92"/>
        <end position="117"/>
    </location>
</feature>
<sequence length="138" mass="15454">MTYFYKPYNFYQNTSPGYQLHEFRSSFEKARTFDIEDDLEFCPALSDEELSAIYHMTGLSPTNSSPSLSPMTPNMYPNAIPTIQTGNYAGMQYAPSSLQHNPSSRQKKSSSIPIIDPVTRAPAVLTGPAANSRSKPYW</sequence>
<proteinExistence type="predicted"/>
<feature type="compositionally biased region" description="Polar residues" evidence="1">
    <location>
        <begin position="94"/>
        <end position="112"/>
    </location>
</feature>
<reference evidence="2 3" key="1">
    <citation type="journal article" date="2011" name="Science">
        <title>Comparative functional genomics of the fission yeasts.</title>
        <authorList>
            <person name="Rhind N."/>
            <person name="Chen Z."/>
            <person name="Yassour M."/>
            <person name="Thompson D.A."/>
            <person name="Haas B.J."/>
            <person name="Habib N."/>
            <person name="Wapinski I."/>
            <person name="Roy S."/>
            <person name="Lin M.F."/>
            <person name="Heiman D.I."/>
            <person name="Young S.K."/>
            <person name="Furuya K."/>
            <person name="Guo Y."/>
            <person name="Pidoux A."/>
            <person name="Chen H.M."/>
            <person name="Robbertse B."/>
            <person name="Goldberg J.M."/>
            <person name="Aoki K."/>
            <person name="Bayne E.H."/>
            <person name="Berlin A.M."/>
            <person name="Desjardins C.A."/>
            <person name="Dobbs E."/>
            <person name="Dukaj L."/>
            <person name="Fan L."/>
            <person name="FitzGerald M.G."/>
            <person name="French C."/>
            <person name="Gujja S."/>
            <person name="Hansen K."/>
            <person name="Keifenheim D."/>
            <person name="Levin J.Z."/>
            <person name="Mosher R.A."/>
            <person name="Mueller C.A."/>
            <person name="Pfiffner J."/>
            <person name="Priest M."/>
            <person name="Russ C."/>
            <person name="Smialowska A."/>
            <person name="Swoboda P."/>
            <person name="Sykes S.M."/>
            <person name="Vaughn M."/>
            <person name="Vengrova S."/>
            <person name="Yoder R."/>
            <person name="Zeng Q."/>
            <person name="Allshire R."/>
            <person name="Baulcombe D."/>
            <person name="Birren B.W."/>
            <person name="Brown W."/>
            <person name="Ekwall K."/>
            <person name="Kellis M."/>
            <person name="Leatherwood J."/>
            <person name="Levin H."/>
            <person name="Margalit H."/>
            <person name="Martienssen R."/>
            <person name="Nieduszynski C.A."/>
            <person name="Spatafora J.W."/>
            <person name="Friedman N."/>
            <person name="Dalgaard J.Z."/>
            <person name="Baumann P."/>
            <person name="Niki H."/>
            <person name="Regev A."/>
            <person name="Nusbaum C."/>
        </authorList>
    </citation>
    <scope>NUCLEOTIDE SEQUENCE [LARGE SCALE GENOMIC DNA]</scope>
    <source>
        <strain evidence="3">yFS286</strain>
    </source>
</reference>
<gene>
    <name evidence="2" type="ORF">SOCG_04264</name>
</gene>
<dbReference type="PANTHER" id="PTHR39615:SF1">
    <property type="entry name" value="YALI0E17897P"/>
    <property type="match status" value="1"/>
</dbReference>
<evidence type="ECO:0000313" key="2">
    <source>
        <dbReference type="EMBL" id="EPX70692.1"/>
    </source>
</evidence>
<dbReference type="RefSeq" id="XP_013020560.1">
    <property type="nucleotide sequence ID" value="XM_013165106.1"/>
</dbReference>
<dbReference type="GeneID" id="25033228"/>
<dbReference type="PANTHER" id="PTHR39615">
    <property type="entry name" value="YALI0E17897P"/>
    <property type="match status" value="1"/>
</dbReference>
<dbReference type="Proteomes" id="UP000016088">
    <property type="component" value="Unassembled WGS sequence"/>
</dbReference>
<organism evidence="2 3">
    <name type="scientific">Schizosaccharomyces octosporus (strain yFS286)</name>
    <name type="common">Fission yeast</name>
    <name type="synonym">Octosporomyces octosporus</name>
    <dbReference type="NCBI Taxonomy" id="483514"/>
    <lineage>
        <taxon>Eukaryota</taxon>
        <taxon>Fungi</taxon>
        <taxon>Dikarya</taxon>
        <taxon>Ascomycota</taxon>
        <taxon>Taphrinomycotina</taxon>
        <taxon>Schizosaccharomycetes</taxon>
        <taxon>Schizosaccharomycetales</taxon>
        <taxon>Schizosaccharomycetaceae</taxon>
        <taxon>Schizosaccharomyces</taxon>
    </lineage>
</organism>
<dbReference type="VEuPathDB" id="FungiDB:SOCG_04264"/>